<dbReference type="AlphaFoldDB" id="A0A9P4S376"/>
<evidence type="ECO:0000313" key="1">
    <source>
        <dbReference type="EMBL" id="KAF2834457.1"/>
    </source>
</evidence>
<reference evidence="1" key="1">
    <citation type="journal article" date="2020" name="Stud. Mycol.">
        <title>101 Dothideomycetes genomes: a test case for predicting lifestyles and emergence of pathogens.</title>
        <authorList>
            <person name="Haridas S."/>
            <person name="Albert R."/>
            <person name="Binder M."/>
            <person name="Bloem J."/>
            <person name="Labutti K."/>
            <person name="Salamov A."/>
            <person name="Andreopoulos B."/>
            <person name="Baker S."/>
            <person name="Barry K."/>
            <person name="Bills G."/>
            <person name="Bluhm B."/>
            <person name="Cannon C."/>
            <person name="Castanera R."/>
            <person name="Culley D."/>
            <person name="Daum C."/>
            <person name="Ezra D."/>
            <person name="Gonzalez J."/>
            <person name="Henrissat B."/>
            <person name="Kuo A."/>
            <person name="Liang C."/>
            <person name="Lipzen A."/>
            <person name="Lutzoni F."/>
            <person name="Magnuson J."/>
            <person name="Mondo S."/>
            <person name="Nolan M."/>
            <person name="Ohm R."/>
            <person name="Pangilinan J."/>
            <person name="Park H.-J."/>
            <person name="Ramirez L."/>
            <person name="Alfaro M."/>
            <person name="Sun H."/>
            <person name="Tritt A."/>
            <person name="Yoshinaga Y."/>
            <person name="Zwiers L.-H."/>
            <person name="Turgeon B."/>
            <person name="Goodwin S."/>
            <person name="Spatafora J."/>
            <person name="Crous P."/>
            <person name="Grigoriev I."/>
        </authorList>
    </citation>
    <scope>NUCLEOTIDE SEQUENCE</scope>
    <source>
        <strain evidence="1">CBS 101060</strain>
    </source>
</reference>
<gene>
    <name evidence="1" type="ORF">M501DRAFT_1001072</name>
</gene>
<comment type="caution">
    <text evidence="1">The sequence shown here is derived from an EMBL/GenBank/DDBJ whole genome shotgun (WGS) entry which is preliminary data.</text>
</comment>
<organism evidence="1 2">
    <name type="scientific">Patellaria atrata CBS 101060</name>
    <dbReference type="NCBI Taxonomy" id="1346257"/>
    <lineage>
        <taxon>Eukaryota</taxon>
        <taxon>Fungi</taxon>
        <taxon>Dikarya</taxon>
        <taxon>Ascomycota</taxon>
        <taxon>Pezizomycotina</taxon>
        <taxon>Dothideomycetes</taxon>
        <taxon>Dothideomycetes incertae sedis</taxon>
        <taxon>Patellariales</taxon>
        <taxon>Patellariaceae</taxon>
        <taxon>Patellaria</taxon>
    </lineage>
</organism>
<accession>A0A9P4S376</accession>
<keyword evidence="2" id="KW-1185">Reference proteome</keyword>
<dbReference type="Proteomes" id="UP000799429">
    <property type="component" value="Unassembled WGS sequence"/>
</dbReference>
<sequence length="64" mass="7377">METFIDYGPVLREKCSFSPILLSLRLMNKLKQFLETRTYITNPPADKLLGSCVGLINGQDWRLM</sequence>
<protein>
    <submittedName>
        <fullName evidence="1">Uncharacterized protein</fullName>
    </submittedName>
</protein>
<dbReference type="EMBL" id="MU006118">
    <property type="protein sequence ID" value="KAF2834457.1"/>
    <property type="molecule type" value="Genomic_DNA"/>
</dbReference>
<proteinExistence type="predicted"/>
<evidence type="ECO:0000313" key="2">
    <source>
        <dbReference type="Proteomes" id="UP000799429"/>
    </source>
</evidence>
<name>A0A9P4S376_9PEZI</name>